<sequence>MSKFSFCHAADFVFVIKCFVLLSDFVLLHFQEPPLFIEGIYQRSVWRIAAELPDPYPYKSPSIGFANKTYHPNVDKMSILQAYLKCSHHNFCYIPIPLIL</sequence>
<protein>
    <recommendedName>
        <fullName evidence="1">UBC core domain-containing protein</fullName>
    </recommendedName>
</protein>
<accession>A0A498HDP8</accession>
<dbReference type="Pfam" id="PF00179">
    <property type="entry name" value="UQ_con"/>
    <property type="match status" value="1"/>
</dbReference>
<evidence type="ECO:0000313" key="3">
    <source>
        <dbReference type="Proteomes" id="UP000290289"/>
    </source>
</evidence>
<dbReference type="EMBL" id="RDQH01000343">
    <property type="protein sequence ID" value="RXH67271.1"/>
    <property type="molecule type" value="Genomic_DNA"/>
</dbReference>
<dbReference type="Gene3D" id="3.10.110.10">
    <property type="entry name" value="Ubiquitin Conjugating Enzyme"/>
    <property type="match status" value="1"/>
</dbReference>
<dbReference type="SUPFAM" id="SSF54495">
    <property type="entry name" value="UBC-like"/>
    <property type="match status" value="1"/>
</dbReference>
<dbReference type="InterPro" id="IPR000608">
    <property type="entry name" value="UBC"/>
</dbReference>
<reference evidence="2 3" key="1">
    <citation type="submission" date="2018-10" db="EMBL/GenBank/DDBJ databases">
        <title>A high-quality apple genome assembly.</title>
        <authorList>
            <person name="Hu J."/>
        </authorList>
    </citation>
    <scope>NUCLEOTIDE SEQUENCE [LARGE SCALE GENOMIC DNA]</scope>
    <source>
        <strain evidence="3">cv. HFTH1</strain>
        <tissue evidence="2">Young leaf</tissue>
    </source>
</reference>
<feature type="domain" description="UBC core" evidence="1">
    <location>
        <begin position="38"/>
        <end position="76"/>
    </location>
</feature>
<dbReference type="InterPro" id="IPR016135">
    <property type="entry name" value="UBQ-conjugating_enzyme/RWD"/>
</dbReference>
<organism evidence="2 3">
    <name type="scientific">Malus domestica</name>
    <name type="common">Apple</name>
    <name type="synonym">Pyrus malus</name>
    <dbReference type="NCBI Taxonomy" id="3750"/>
    <lineage>
        <taxon>Eukaryota</taxon>
        <taxon>Viridiplantae</taxon>
        <taxon>Streptophyta</taxon>
        <taxon>Embryophyta</taxon>
        <taxon>Tracheophyta</taxon>
        <taxon>Spermatophyta</taxon>
        <taxon>Magnoliopsida</taxon>
        <taxon>eudicotyledons</taxon>
        <taxon>Gunneridae</taxon>
        <taxon>Pentapetalae</taxon>
        <taxon>rosids</taxon>
        <taxon>fabids</taxon>
        <taxon>Rosales</taxon>
        <taxon>Rosaceae</taxon>
        <taxon>Amygdaloideae</taxon>
        <taxon>Maleae</taxon>
        <taxon>Malus</taxon>
    </lineage>
</organism>
<evidence type="ECO:0000259" key="1">
    <source>
        <dbReference type="Pfam" id="PF00179"/>
    </source>
</evidence>
<name>A0A498HDP8_MALDO</name>
<dbReference type="STRING" id="3750.A0A498HDP8"/>
<dbReference type="AlphaFoldDB" id="A0A498HDP8"/>
<evidence type="ECO:0000313" key="2">
    <source>
        <dbReference type="EMBL" id="RXH67271.1"/>
    </source>
</evidence>
<dbReference type="Proteomes" id="UP000290289">
    <property type="component" value="Chromosome 17"/>
</dbReference>
<keyword evidence="3" id="KW-1185">Reference proteome</keyword>
<gene>
    <name evidence="2" type="ORF">DVH24_027391</name>
</gene>
<comment type="caution">
    <text evidence="2">The sequence shown here is derived from an EMBL/GenBank/DDBJ whole genome shotgun (WGS) entry which is preliminary data.</text>
</comment>
<proteinExistence type="predicted"/>